<dbReference type="InterPro" id="IPR000045">
    <property type="entry name" value="Prepilin_IV_endopep_pep"/>
</dbReference>
<sequence>MMATAYITCLLLYGAMMGHLTRLILGRARAQPGCPAAWRGDLPGAGGAWAGSGLGAFHRLRAHGRKAPILSRDPRAAPMSLSQRLWRRRCEVSCVLAFLAAFPGLPAERLVSGLLFSWFLLTLSWIDYHTLRLPDRITLPFLLLGIACSLISSAWHGAPGQPIGEGYAMVPAHDSLLGALCGGGGLWLLNGLFGWLKGYAGLGGGDIKLLAGLGAWLGWQVLPLLCAGAALTGLAWWLLRRAADKEIPFGPCLSLAGWMIYIGP</sequence>
<proteinExistence type="inferred from homology"/>
<name>A0A845SU53_9GAMM</name>
<dbReference type="RefSeq" id="WP_162368695.1">
    <property type="nucleotide sequence ID" value="NZ_WUBS01000027.1"/>
</dbReference>
<dbReference type="InterPro" id="IPR050882">
    <property type="entry name" value="Prepilin_peptidase/N-MTase"/>
</dbReference>
<dbReference type="GO" id="GO:0006465">
    <property type="term" value="P:signal peptide processing"/>
    <property type="evidence" value="ECO:0007669"/>
    <property type="project" value="TreeGrafter"/>
</dbReference>
<feature type="transmembrane region" description="Helical" evidence="2">
    <location>
        <begin position="176"/>
        <end position="196"/>
    </location>
</feature>
<keyword evidence="5" id="KW-1185">Reference proteome</keyword>
<dbReference type="GO" id="GO:0004190">
    <property type="term" value="F:aspartic-type endopeptidase activity"/>
    <property type="evidence" value="ECO:0007669"/>
    <property type="project" value="InterPro"/>
</dbReference>
<feature type="transmembrane region" description="Helical" evidence="2">
    <location>
        <begin position="137"/>
        <end position="155"/>
    </location>
</feature>
<feature type="domain" description="Prepilin type IV endopeptidase peptidase" evidence="3">
    <location>
        <begin position="114"/>
        <end position="238"/>
    </location>
</feature>
<dbReference type="Gene3D" id="1.20.120.1220">
    <property type="match status" value="1"/>
</dbReference>
<evidence type="ECO:0000313" key="5">
    <source>
        <dbReference type="Proteomes" id="UP000461443"/>
    </source>
</evidence>
<protein>
    <recommendedName>
        <fullName evidence="3">Prepilin type IV endopeptidase peptidase domain-containing protein</fullName>
    </recommendedName>
</protein>
<keyword evidence="2" id="KW-0472">Membrane</keyword>
<dbReference type="PANTHER" id="PTHR30487">
    <property type="entry name" value="TYPE 4 PREPILIN-LIKE PROTEINS LEADER PEPTIDE-PROCESSING ENZYME"/>
    <property type="match status" value="1"/>
</dbReference>
<reference evidence="4 5" key="2">
    <citation type="submission" date="2020-02" db="EMBL/GenBank/DDBJ databases">
        <title>The new genus of Enterobacteriales.</title>
        <authorList>
            <person name="Kim I.S."/>
        </authorList>
    </citation>
    <scope>NUCLEOTIDE SEQUENCE [LARGE SCALE GENOMIC DNA]</scope>
    <source>
        <strain evidence="4 5">SAP-6</strain>
    </source>
</reference>
<dbReference type="AlphaFoldDB" id="A0A845SU53"/>
<evidence type="ECO:0000256" key="1">
    <source>
        <dbReference type="ARBA" id="ARBA00005801"/>
    </source>
</evidence>
<dbReference type="PANTHER" id="PTHR30487:SF0">
    <property type="entry name" value="PREPILIN LEADER PEPTIDASE_N-METHYLTRANSFERASE-RELATED"/>
    <property type="match status" value="1"/>
</dbReference>
<accession>A0A845SU53</accession>
<reference evidence="4 5" key="1">
    <citation type="submission" date="2019-12" db="EMBL/GenBank/DDBJ databases">
        <authorList>
            <person name="Lee S.D."/>
        </authorList>
    </citation>
    <scope>NUCLEOTIDE SEQUENCE [LARGE SCALE GENOMIC DNA]</scope>
    <source>
        <strain evidence="4 5">SAP-6</strain>
    </source>
</reference>
<evidence type="ECO:0000259" key="3">
    <source>
        <dbReference type="Pfam" id="PF01478"/>
    </source>
</evidence>
<dbReference type="EMBL" id="WUBS01000027">
    <property type="protein sequence ID" value="NDL65991.1"/>
    <property type="molecule type" value="Genomic_DNA"/>
</dbReference>
<organism evidence="4 5">
    <name type="scientific">Acerihabitans arboris</name>
    <dbReference type="NCBI Taxonomy" id="2691583"/>
    <lineage>
        <taxon>Bacteria</taxon>
        <taxon>Pseudomonadati</taxon>
        <taxon>Pseudomonadota</taxon>
        <taxon>Gammaproteobacteria</taxon>
        <taxon>Enterobacterales</taxon>
        <taxon>Pectobacteriaceae</taxon>
        <taxon>Acerihabitans</taxon>
    </lineage>
</organism>
<comment type="caution">
    <text evidence="4">The sequence shown here is derived from an EMBL/GenBank/DDBJ whole genome shotgun (WGS) entry which is preliminary data.</text>
</comment>
<comment type="similarity">
    <text evidence="1">Belongs to the peptidase A24 family.</text>
</comment>
<evidence type="ECO:0000256" key="2">
    <source>
        <dbReference type="SAM" id="Phobius"/>
    </source>
</evidence>
<dbReference type="Pfam" id="PF01478">
    <property type="entry name" value="Peptidase_A24"/>
    <property type="match status" value="1"/>
</dbReference>
<gene>
    <name evidence="4" type="ORF">GRH90_25015</name>
</gene>
<keyword evidence="2" id="KW-1133">Transmembrane helix</keyword>
<keyword evidence="2" id="KW-0812">Transmembrane</keyword>
<feature type="transmembrane region" description="Helical" evidence="2">
    <location>
        <begin position="216"/>
        <end position="239"/>
    </location>
</feature>
<feature type="transmembrane region" description="Helical" evidence="2">
    <location>
        <begin position="86"/>
        <end position="105"/>
    </location>
</feature>
<dbReference type="GO" id="GO:0005886">
    <property type="term" value="C:plasma membrane"/>
    <property type="evidence" value="ECO:0007669"/>
    <property type="project" value="TreeGrafter"/>
</dbReference>
<evidence type="ECO:0000313" key="4">
    <source>
        <dbReference type="EMBL" id="NDL65991.1"/>
    </source>
</evidence>
<dbReference type="Proteomes" id="UP000461443">
    <property type="component" value="Unassembled WGS sequence"/>
</dbReference>